<protein>
    <submittedName>
        <fullName evidence="1">Uncharacterized protein</fullName>
    </submittedName>
</protein>
<dbReference type="Proteomes" id="UP000016930">
    <property type="component" value="Unassembled WGS sequence"/>
</dbReference>
<sequence>MVITLGWSSDHLLILRSITVDDREEMHDATHFVPPNFPSLVSRVPSIKTHSPGQERLSAARDTVCDVTSGQTDAGVAYGSHFTLLCEDPLCVPATRRLGRLLPRREAP</sequence>
<gene>
    <name evidence="1" type="ORF">CERSUDRAFT_97653</name>
</gene>
<dbReference type="AlphaFoldDB" id="M2QBM8"/>
<reference evidence="1 2" key="1">
    <citation type="journal article" date="2012" name="Proc. Natl. Acad. Sci. U.S.A.">
        <title>Comparative genomics of Ceriporiopsis subvermispora and Phanerochaete chrysosporium provide insight into selective ligninolysis.</title>
        <authorList>
            <person name="Fernandez-Fueyo E."/>
            <person name="Ruiz-Duenas F.J."/>
            <person name="Ferreira P."/>
            <person name="Floudas D."/>
            <person name="Hibbett D.S."/>
            <person name="Canessa P."/>
            <person name="Larrondo L.F."/>
            <person name="James T.Y."/>
            <person name="Seelenfreund D."/>
            <person name="Lobos S."/>
            <person name="Polanco R."/>
            <person name="Tello M."/>
            <person name="Honda Y."/>
            <person name="Watanabe T."/>
            <person name="Watanabe T."/>
            <person name="Ryu J.S."/>
            <person name="Kubicek C.P."/>
            <person name="Schmoll M."/>
            <person name="Gaskell J."/>
            <person name="Hammel K.E."/>
            <person name="St John F.J."/>
            <person name="Vanden Wymelenberg A."/>
            <person name="Sabat G."/>
            <person name="Splinter BonDurant S."/>
            <person name="Syed K."/>
            <person name="Yadav J.S."/>
            <person name="Doddapaneni H."/>
            <person name="Subramanian V."/>
            <person name="Lavin J.L."/>
            <person name="Oguiza J.A."/>
            <person name="Perez G."/>
            <person name="Pisabarro A.G."/>
            <person name="Ramirez L."/>
            <person name="Santoyo F."/>
            <person name="Master E."/>
            <person name="Coutinho P.M."/>
            <person name="Henrissat B."/>
            <person name="Lombard V."/>
            <person name="Magnuson J.K."/>
            <person name="Kuees U."/>
            <person name="Hori C."/>
            <person name="Igarashi K."/>
            <person name="Samejima M."/>
            <person name="Held B.W."/>
            <person name="Barry K.W."/>
            <person name="LaButti K.M."/>
            <person name="Lapidus A."/>
            <person name="Lindquist E.A."/>
            <person name="Lucas S.M."/>
            <person name="Riley R."/>
            <person name="Salamov A.A."/>
            <person name="Hoffmeister D."/>
            <person name="Schwenk D."/>
            <person name="Hadar Y."/>
            <person name="Yarden O."/>
            <person name="de Vries R.P."/>
            <person name="Wiebenga A."/>
            <person name="Stenlid J."/>
            <person name="Eastwood D."/>
            <person name="Grigoriev I.V."/>
            <person name="Berka R.M."/>
            <person name="Blanchette R.A."/>
            <person name="Kersten P."/>
            <person name="Martinez A.T."/>
            <person name="Vicuna R."/>
            <person name="Cullen D."/>
        </authorList>
    </citation>
    <scope>NUCLEOTIDE SEQUENCE [LARGE SCALE GENOMIC DNA]</scope>
    <source>
        <strain evidence="1 2">B</strain>
    </source>
</reference>
<evidence type="ECO:0000313" key="2">
    <source>
        <dbReference type="Proteomes" id="UP000016930"/>
    </source>
</evidence>
<dbReference type="EMBL" id="KB445803">
    <property type="protein sequence ID" value="EMD34393.1"/>
    <property type="molecule type" value="Genomic_DNA"/>
</dbReference>
<organism evidence="1 2">
    <name type="scientific">Ceriporiopsis subvermispora (strain B)</name>
    <name type="common">White-rot fungus</name>
    <name type="synonym">Gelatoporia subvermispora</name>
    <dbReference type="NCBI Taxonomy" id="914234"/>
    <lineage>
        <taxon>Eukaryota</taxon>
        <taxon>Fungi</taxon>
        <taxon>Dikarya</taxon>
        <taxon>Basidiomycota</taxon>
        <taxon>Agaricomycotina</taxon>
        <taxon>Agaricomycetes</taxon>
        <taxon>Polyporales</taxon>
        <taxon>Gelatoporiaceae</taxon>
        <taxon>Gelatoporia</taxon>
    </lineage>
</organism>
<dbReference type="HOGENOM" id="CLU_2196630_0_0_1"/>
<accession>M2QBM8</accession>
<proteinExistence type="predicted"/>
<evidence type="ECO:0000313" key="1">
    <source>
        <dbReference type="EMBL" id="EMD34393.1"/>
    </source>
</evidence>
<name>M2QBM8_CERS8</name>
<keyword evidence="2" id="KW-1185">Reference proteome</keyword>